<protein>
    <submittedName>
        <fullName evidence="2">Uncharacterized protein</fullName>
    </submittedName>
</protein>
<feature type="region of interest" description="Disordered" evidence="1">
    <location>
        <begin position="33"/>
        <end position="89"/>
    </location>
</feature>
<dbReference type="RefSeq" id="WP_303678938.1">
    <property type="nucleotide sequence ID" value="NZ_CAKZIO010000015.1"/>
</dbReference>
<gene>
    <name evidence="2" type="ORF">DI579_06215</name>
</gene>
<dbReference type="AlphaFoldDB" id="A0A2W5I9S1"/>
<reference evidence="2 3" key="1">
    <citation type="submission" date="2017-08" db="EMBL/GenBank/DDBJ databases">
        <title>Infants hospitalized years apart are colonized by the same room-sourced microbial strains.</title>
        <authorList>
            <person name="Brooks B."/>
            <person name="Olm M.R."/>
            <person name="Firek B.A."/>
            <person name="Baker R."/>
            <person name="Thomas B.C."/>
            <person name="Morowitz M.J."/>
            <person name="Banfield J.F."/>
        </authorList>
    </citation>
    <scope>NUCLEOTIDE SEQUENCE [LARGE SCALE GENOMIC DNA]</scope>
    <source>
        <strain evidence="2">S2_006_000_R1_57</strain>
    </source>
</reference>
<organism evidence="2 3">
    <name type="scientific">Lawsonella clevelandensis</name>
    <dbReference type="NCBI Taxonomy" id="1528099"/>
    <lineage>
        <taxon>Bacteria</taxon>
        <taxon>Bacillati</taxon>
        <taxon>Actinomycetota</taxon>
        <taxon>Actinomycetes</taxon>
        <taxon>Mycobacteriales</taxon>
        <taxon>Lawsonellaceae</taxon>
        <taxon>Lawsonella</taxon>
    </lineage>
</organism>
<evidence type="ECO:0000313" key="3">
    <source>
        <dbReference type="Proteomes" id="UP000248606"/>
    </source>
</evidence>
<dbReference type="Proteomes" id="UP000248606">
    <property type="component" value="Unassembled WGS sequence"/>
</dbReference>
<dbReference type="EMBL" id="QFOZ01000011">
    <property type="protein sequence ID" value="PZP88460.1"/>
    <property type="molecule type" value="Genomic_DNA"/>
</dbReference>
<name>A0A2W5I9S1_9ACTN</name>
<evidence type="ECO:0000313" key="2">
    <source>
        <dbReference type="EMBL" id="PZP88460.1"/>
    </source>
</evidence>
<feature type="compositionally biased region" description="Low complexity" evidence="1">
    <location>
        <begin position="40"/>
        <end position="78"/>
    </location>
</feature>
<accession>A0A2W5I9S1</accession>
<comment type="caution">
    <text evidence="2">The sequence shown here is derived from an EMBL/GenBank/DDBJ whole genome shotgun (WGS) entry which is preliminary data.</text>
</comment>
<proteinExistence type="predicted"/>
<evidence type="ECO:0000256" key="1">
    <source>
        <dbReference type="SAM" id="MobiDB-lite"/>
    </source>
</evidence>
<sequence length="89" mass="8846">MGLYALALVLIPFVVGAFALIMDRVERAIVNPPADTATKPAVASLPAAPLPTESASPTAGTSAPSASSVPSAETPAAESPEENNTSTAK</sequence>